<evidence type="ECO:0000313" key="2">
    <source>
        <dbReference type="EMBL" id="KAG6588551.1"/>
    </source>
</evidence>
<dbReference type="EMBL" id="JAGKQH010000011">
    <property type="protein sequence ID" value="KAG6588551.1"/>
    <property type="molecule type" value="Genomic_DNA"/>
</dbReference>
<organism evidence="2 3">
    <name type="scientific">Cucurbita argyrosperma subsp. sororia</name>
    <dbReference type="NCBI Taxonomy" id="37648"/>
    <lineage>
        <taxon>Eukaryota</taxon>
        <taxon>Viridiplantae</taxon>
        <taxon>Streptophyta</taxon>
        <taxon>Embryophyta</taxon>
        <taxon>Tracheophyta</taxon>
        <taxon>Spermatophyta</taxon>
        <taxon>Magnoliopsida</taxon>
        <taxon>eudicotyledons</taxon>
        <taxon>Gunneridae</taxon>
        <taxon>Pentapetalae</taxon>
        <taxon>rosids</taxon>
        <taxon>fabids</taxon>
        <taxon>Cucurbitales</taxon>
        <taxon>Cucurbitaceae</taxon>
        <taxon>Cucurbiteae</taxon>
        <taxon>Cucurbita</taxon>
    </lineage>
</organism>
<accession>A0AAV6MYM8</accession>
<gene>
    <name evidence="2" type="ORF">SDJN03_17116</name>
</gene>
<dbReference type="AlphaFoldDB" id="A0AAV6MYM8"/>
<name>A0AAV6MYM8_9ROSI</name>
<feature type="region of interest" description="Disordered" evidence="1">
    <location>
        <begin position="31"/>
        <end position="62"/>
    </location>
</feature>
<keyword evidence="3" id="KW-1185">Reference proteome</keyword>
<comment type="caution">
    <text evidence="2">The sequence shown here is derived from an EMBL/GenBank/DDBJ whole genome shotgun (WGS) entry which is preliminary data.</text>
</comment>
<feature type="non-terminal residue" evidence="2">
    <location>
        <position position="1"/>
    </location>
</feature>
<dbReference type="Proteomes" id="UP000685013">
    <property type="component" value="Chromosome 11"/>
</dbReference>
<evidence type="ECO:0000313" key="3">
    <source>
        <dbReference type="Proteomes" id="UP000685013"/>
    </source>
</evidence>
<evidence type="ECO:0000256" key="1">
    <source>
        <dbReference type="SAM" id="MobiDB-lite"/>
    </source>
</evidence>
<protein>
    <submittedName>
        <fullName evidence="2">Uncharacterized protein</fullName>
    </submittedName>
</protein>
<proteinExistence type="predicted"/>
<feature type="compositionally biased region" description="Polar residues" evidence="1">
    <location>
        <begin position="34"/>
        <end position="57"/>
    </location>
</feature>
<reference evidence="2 3" key="1">
    <citation type="journal article" date="2021" name="Hortic Res">
        <title>The domestication of Cucurbita argyrosperma as revealed by the genome of its wild relative.</title>
        <authorList>
            <person name="Barrera-Redondo J."/>
            <person name="Sanchez-de la Vega G."/>
            <person name="Aguirre-Liguori J.A."/>
            <person name="Castellanos-Morales G."/>
            <person name="Gutierrez-Guerrero Y.T."/>
            <person name="Aguirre-Dugua X."/>
            <person name="Aguirre-Planter E."/>
            <person name="Tenaillon M.I."/>
            <person name="Lira-Saade R."/>
            <person name="Eguiarte L.E."/>
        </authorList>
    </citation>
    <scope>NUCLEOTIDE SEQUENCE [LARGE SCALE GENOMIC DNA]</scope>
    <source>
        <strain evidence="2">JBR-2021</strain>
    </source>
</reference>
<sequence>MQLTSHPPAISFDRNSQLFGNFEAGLMKEDLNRLSHNQTEQVDPSNFSDPSLGSGTHQPRRRAIGMIRRIMGPQLLLYSRRSKHWVSI</sequence>